<sequence>MAVRRISDEPAYVLHRYDWSESSLILDVFTRHHGRVALVAKGAKKPTSNFRPVLLPLQPLRVNYTLSGDGQGEIHALKGAEWVGGHVMPTGDALLSGLYLNELLMRLVAREDAHAPLFDAYAGVVRVLGSEHGDALEPVLRSFELLLLREIGLLPSLEAETATLAPLQPAARYALVPEAGLRPAIATDRAALAGSQWLALQRALEAGEGASYTATLRVIAQAGVPVAGELKPQLRTLLQYHCGSPVLRTRQLMMDLQSL</sequence>
<keyword evidence="5 7" id="KW-0234">DNA repair</keyword>
<dbReference type="Pfam" id="PF02565">
    <property type="entry name" value="RecO_C"/>
    <property type="match status" value="1"/>
</dbReference>
<dbReference type="Gene3D" id="1.20.1440.120">
    <property type="entry name" value="Recombination protein O, C-terminal domain"/>
    <property type="match status" value="1"/>
</dbReference>
<protein>
    <recommendedName>
        <fullName evidence="2 7">DNA repair protein RecO</fullName>
    </recommendedName>
    <alternativeName>
        <fullName evidence="6 7">Recombination protein O</fullName>
    </alternativeName>
</protein>
<dbReference type="Proteomes" id="UP000198781">
    <property type="component" value="Unassembled WGS sequence"/>
</dbReference>
<dbReference type="SUPFAM" id="SSF50249">
    <property type="entry name" value="Nucleic acid-binding proteins"/>
    <property type="match status" value="1"/>
</dbReference>
<feature type="domain" description="DNA replication/recombination mediator RecO N-terminal" evidence="8">
    <location>
        <begin position="9"/>
        <end position="83"/>
    </location>
</feature>
<dbReference type="GO" id="GO:0006302">
    <property type="term" value="P:double-strand break repair"/>
    <property type="evidence" value="ECO:0007669"/>
    <property type="project" value="TreeGrafter"/>
</dbReference>
<evidence type="ECO:0000313" key="10">
    <source>
        <dbReference type="Proteomes" id="UP000198781"/>
    </source>
</evidence>
<dbReference type="AlphaFoldDB" id="A0A1G6VK59"/>
<dbReference type="OrthoDB" id="9804792at2"/>
<gene>
    <name evidence="7" type="primary">recO</name>
    <name evidence="9" type="ORF">SAMN05192589_10763</name>
</gene>
<dbReference type="InterPro" id="IPR042242">
    <property type="entry name" value="RecO_C"/>
</dbReference>
<dbReference type="InterPro" id="IPR012340">
    <property type="entry name" value="NA-bd_OB-fold"/>
</dbReference>
<evidence type="ECO:0000256" key="7">
    <source>
        <dbReference type="HAMAP-Rule" id="MF_00201"/>
    </source>
</evidence>
<comment type="similarity">
    <text evidence="1 7">Belongs to the RecO family.</text>
</comment>
<dbReference type="EMBL" id="FMZC01000007">
    <property type="protein sequence ID" value="SDD53938.1"/>
    <property type="molecule type" value="Genomic_DNA"/>
</dbReference>
<name>A0A1G6VK59_9BURK</name>
<keyword evidence="10" id="KW-1185">Reference proteome</keyword>
<dbReference type="InterPro" id="IPR003717">
    <property type="entry name" value="RecO"/>
</dbReference>
<dbReference type="GO" id="GO:0006310">
    <property type="term" value="P:DNA recombination"/>
    <property type="evidence" value="ECO:0007669"/>
    <property type="project" value="UniProtKB-UniRule"/>
</dbReference>
<dbReference type="Gene3D" id="2.40.50.140">
    <property type="entry name" value="Nucleic acid-binding proteins"/>
    <property type="match status" value="1"/>
</dbReference>
<reference evidence="9 10" key="1">
    <citation type="submission" date="2016-10" db="EMBL/GenBank/DDBJ databases">
        <authorList>
            <person name="de Groot N.N."/>
        </authorList>
    </citation>
    <scope>NUCLEOTIDE SEQUENCE [LARGE SCALE GENOMIC DNA]</scope>
    <source>
        <strain evidence="9 10">DSM 16619</strain>
    </source>
</reference>
<dbReference type="InterPro" id="IPR037278">
    <property type="entry name" value="ARFGAP/RecO"/>
</dbReference>
<dbReference type="GO" id="GO:0043590">
    <property type="term" value="C:bacterial nucleoid"/>
    <property type="evidence" value="ECO:0007669"/>
    <property type="project" value="TreeGrafter"/>
</dbReference>
<keyword evidence="3 7" id="KW-0227">DNA damage</keyword>
<dbReference type="Pfam" id="PF11967">
    <property type="entry name" value="RecO_N"/>
    <property type="match status" value="1"/>
</dbReference>
<evidence type="ECO:0000259" key="8">
    <source>
        <dbReference type="Pfam" id="PF11967"/>
    </source>
</evidence>
<evidence type="ECO:0000256" key="6">
    <source>
        <dbReference type="ARBA" id="ARBA00033409"/>
    </source>
</evidence>
<accession>A0A1G6VK59</accession>
<evidence type="ECO:0000256" key="3">
    <source>
        <dbReference type="ARBA" id="ARBA00022763"/>
    </source>
</evidence>
<evidence type="ECO:0000256" key="4">
    <source>
        <dbReference type="ARBA" id="ARBA00023172"/>
    </source>
</evidence>
<dbReference type="PANTHER" id="PTHR33991">
    <property type="entry name" value="DNA REPAIR PROTEIN RECO"/>
    <property type="match status" value="1"/>
</dbReference>
<keyword evidence="4 7" id="KW-0233">DNA recombination</keyword>
<dbReference type="NCBIfam" id="TIGR00613">
    <property type="entry name" value="reco"/>
    <property type="match status" value="1"/>
</dbReference>
<evidence type="ECO:0000256" key="1">
    <source>
        <dbReference type="ARBA" id="ARBA00007452"/>
    </source>
</evidence>
<organism evidence="9 10">
    <name type="scientific">Paracidovorax valerianellae</name>
    <dbReference type="NCBI Taxonomy" id="187868"/>
    <lineage>
        <taxon>Bacteria</taxon>
        <taxon>Pseudomonadati</taxon>
        <taxon>Pseudomonadota</taxon>
        <taxon>Betaproteobacteria</taxon>
        <taxon>Burkholderiales</taxon>
        <taxon>Comamonadaceae</taxon>
        <taxon>Paracidovorax</taxon>
    </lineage>
</organism>
<dbReference type="InterPro" id="IPR022572">
    <property type="entry name" value="DNA_rep/recomb_RecO_N"/>
</dbReference>
<comment type="function">
    <text evidence="7">Involved in DNA repair and RecF pathway recombination.</text>
</comment>
<dbReference type="HAMAP" id="MF_00201">
    <property type="entry name" value="RecO"/>
    <property type="match status" value="1"/>
</dbReference>
<dbReference type="PANTHER" id="PTHR33991:SF1">
    <property type="entry name" value="DNA REPAIR PROTEIN RECO"/>
    <property type="match status" value="1"/>
</dbReference>
<dbReference type="RefSeq" id="WP_092744108.1">
    <property type="nucleotide sequence ID" value="NZ_FMZC01000007.1"/>
</dbReference>
<evidence type="ECO:0000313" key="9">
    <source>
        <dbReference type="EMBL" id="SDD53938.1"/>
    </source>
</evidence>
<proteinExistence type="inferred from homology"/>
<dbReference type="SUPFAM" id="SSF57863">
    <property type="entry name" value="ArfGap/RecO-like zinc finger"/>
    <property type="match status" value="1"/>
</dbReference>
<evidence type="ECO:0000256" key="2">
    <source>
        <dbReference type="ARBA" id="ARBA00021310"/>
    </source>
</evidence>
<evidence type="ECO:0000256" key="5">
    <source>
        <dbReference type="ARBA" id="ARBA00023204"/>
    </source>
</evidence>
<dbReference type="STRING" id="187868.SAMN05192589_10763"/>